<evidence type="ECO:0008006" key="3">
    <source>
        <dbReference type="Google" id="ProtNLM"/>
    </source>
</evidence>
<dbReference type="PANTHER" id="PTHR10957">
    <property type="entry name" value="RAP1 GTPASE-GDP DISSOCIATION STIMULATOR 1"/>
    <property type="match status" value="1"/>
</dbReference>
<dbReference type="Proteomes" id="UP001222932">
    <property type="component" value="Unassembled WGS sequence"/>
</dbReference>
<proteinExistence type="predicted"/>
<dbReference type="SUPFAM" id="SSF48371">
    <property type="entry name" value="ARM repeat"/>
    <property type="match status" value="1"/>
</dbReference>
<organism evidence="1 2">
    <name type="scientific">Cutaneotrichosporon spelunceum</name>
    <dbReference type="NCBI Taxonomy" id="1672016"/>
    <lineage>
        <taxon>Eukaryota</taxon>
        <taxon>Fungi</taxon>
        <taxon>Dikarya</taxon>
        <taxon>Basidiomycota</taxon>
        <taxon>Agaricomycotina</taxon>
        <taxon>Tremellomycetes</taxon>
        <taxon>Trichosporonales</taxon>
        <taxon>Trichosporonaceae</taxon>
        <taxon>Cutaneotrichosporon</taxon>
    </lineage>
</organism>
<reference evidence="1" key="2">
    <citation type="submission" date="2023-06" db="EMBL/GenBank/DDBJ databases">
        <authorList>
            <person name="Kobayashi Y."/>
            <person name="Kayamori A."/>
            <person name="Aoki K."/>
            <person name="Shiwa Y."/>
            <person name="Fujita N."/>
            <person name="Sugita T."/>
            <person name="Iwasaki W."/>
            <person name="Tanaka N."/>
            <person name="Takashima M."/>
        </authorList>
    </citation>
    <scope>NUCLEOTIDE SEQUENCE</scope>
    <source>
        <strain evidence="1">HIS016</strain>
    </source>
</reference>
<name>A0AAD3YE85_9TREE</name>
<dbReference type="GO" id="GO:0005085">
    <property type="term" value="F:guanyl-nucleotide exchange factor activity"/>
    <property type="evidence" value="ECO:0007669"/>
    <property type="project" value="InterPro"/>
</dbReference>
<accession>A0AAD3YE85</accession>
<protein>
    <recommendedName>
        <fullName evidence="3">ARM repeat-containing protein</fullName>
    </recommendedName>
</protein>
<comment type="caution">
    <text evidence="1">The sequence shown here is derived from an EMBL/GenBank/DDBJ whole genome shotgun (WGS) entry which is preliminary data.</text>
</comment>
<keyword evidence="2" id="KW-1185">Reference proteome</keyword>
<evidence type="ECO:0000313" key="1">
    <source>
        <dbReference type="EMBL" id="GMK58898.1"/>
    </source>
</evidence>
<dbReference type="EMBL" id="BTCM01000006">
    <property type="protein sequence ID" value="GMK58898.1"/>
    <property type="molecule type" value="Genomic_DNA"/>
</dbReference>
<dbReference type="AlphaFoldDB" id="A0AAD3YE85"/>
<dbReference type="InterPro" id="IPR040144">
    <property type="entry name" value="RAP1GDS1"/>
</dbReference>
<dbReference type="InterPro" id="IPR011989">
    <property type="entry name" value="ARM-like"/>
</dbReference>
<evidence type="ECO:0000313" key="2">
    <source>
        <dbReference type="Proteomes" id="UP001222932"/>
    </source>
</evidence>
<dbReference type="InterPro" id="IPR016024">
    <property type="entry name" value="ARM-type_fold"/>
</dbReference>
<reference evidence="1" key="1">
    <citation type="journal article" date="2023" name="BMC Genomics">
        <title>Chromosome-level genome assemblies of Cutaneotrichosporon spp. (Trichosporonales, Basidiomycota) reveal imbalanced evolution between nucleotide sequences and chromosome synteny.</title>
        <authorList>
            <person name="Kobayashi Y."/>
            <person name="Kayamori A."/>
            <person name="Aoki K."/>
            <person name="Shiwa Y."/>
            <person name="Matsutani M."/>
            <person name="Fujita N."/>
            <person name="Sugita T."/>
            <person name="Iwasaki W."/>
            <person name="Tanaka N."/>
            <person name="Takashima M."/>
        </authorList>
    </citation>
    <scope>NUCLEOTIDE SEQUENCE</scope>
    <source>
        <strain evidence="1">HIS016</strain>
    </source>
</reference>
<dbReference type="Gene3D" id="1.25.10.10">
    <property type="entry name" value="Leucine-rich Repeat Variant"/>
    <property type="match status" value="2"/>
</dbReference>
<sequence>MPQIDEIHQGGEADALRTALASKDGSAAVILDGLAVKLRDASKRESIGASGVVDIVAEISGAKPVDETLLFQAARVSGNLAADCDANRDRLAAAKYPQNILATLKRNTLSLKTLQAVAASLLNLVMDGHAASIAALSGVEALTTLLNTANTIYTPGEWDESCRGSVASWIWDVVDNTVSQDPGYTLPLSVIKEFLPALRGMLPRAAPSYVEDADEAFSIDVSILTHATKVPERFNAKDKLDYVALLNDRHSLEVLLEFMEDATIPPWLDEVDDDTKKALGVAKADVSRTLVSTLSEGGEAPSWLLERLGSWLERPSRPDLMSVALLVYGNCARGDDAATSILTANPALLHRLTALLDTSTPAIVQHALVGLLRNLSIPDPNKRKLGNAGVLPRLLAMGPWAPERDMLGSVQGGAVGIAKQLVRDETNAIQFLSLDLEPLHALVTRTDDPAIALEATRVWVNCCRALRDSPNGWDALGDGRVLDALVAMLSQGARYPVLLNEAVLALALLARYARTEGPGDGNREGVCAEIARRLLDTESAERAKKEHPNANLEGKSGAEVLARVIAGQGPPETQTNAMTLVKILDSPDLTAVVRKAVAEAQGELVPGAREL</sequence>
<gene>
    <name evidence="1" type="ORF">CspeluHIS016_0603400</name>
</gene>